<organism evidence="2 3">
    <name type="scientific">Streptomyces cinnamoneus</name>
    <name type="common">Streptoverticillium cinnamoneum</name>
    <dbReference type="NCBI Taxonomy" id="53446"/>
    <lineage>
        <taxon>Bacteria</taxon>
        <taxon>Bacillati</taxon>
        <taxon>Actinomycetota</taxon>
        <taxon>Actinomycetes</taxon>
        <taxon>Kitasatosporales</taxon>
        <taxon>Streptomycetaceae</taxon>
        <taxon>Streptomyces</taxon>
        <taxon>Streptomyces cinnamoneus group</taxon>
    </lineage>
</organism>
<protein>
    <submittedName>
        <fullName evidence="2">Uncharacterized protein</fullName>
    </submittedName>
</protein>
<name>A0A918TZP4_STRCJ</name>
<evidence type="ECO:0000313" key="2">
    <source>
        <dbReference type="EMBL" id="GHC68750.1"/>
    </source>
</evidence>
<dbReference type="Proteomes" id="UP000646244">
    <property type="component" value="Unassembled WGS sequence"/>
</dbReference>
<proteinExistence type="predicted"/>
<comment type="caution">
    <text evidence="2">The sequence shown here is derived from an EMBL/GenBank/DDBJ whole genome shotgun (WGS) entry which is preliminary data.</text>
</comment>
<feature type="region of interest" description="Disordered" evidence="1">
    <location>
        <begin position="274"/>
        <end position="310"/>
    </location>
</feature>
<evidence type="ECO:0000313" key="3">
    <source>
        <dbReference type="Proteomes" id="UP000646244"/>
    </source>
</evidence>
<accession>A0A918TZP4</accession>
<gene>
    <name evidence="2" type="ORF">GCM10010507_54080</name>
</gene>
<reference evidence="2" key="1">
    <citation type="journal article" date="2014" name="Int. J. Syst. Evol. Microbiol.">
        <title>Complete genome sequence of Corynebacterium casei LMG S-19264T (=DSM 44701T), isolated from a smear-ripened cheese.</title>
        <authorList>
            <consortium name="US DOE Joint Genome Institute (JGI-PGF)"/>
            <person name="Walter F."/>
            <person name="Albersmeier A."/>
            <person name="Kalinowski J."/>
            <person name="Ruckert C."/>
        </authorList>
    </citation>
    <scope>NUCLEOTIDE SEQUENCE</scope>
    <source>
        <strain evidence="2">JCM 4633</strain>
    </source>
</reference>
<evidence type="ECO:0000256" key="1">
    <source>
        <dbReference type="SAM" id="MobiDB-lite"/>
    </source>
</evidence>
<feature type="compositionally biased region" description="Basic and acidic residues" evidence="1">
    <location>
        <begin position="299"/>
        <end position="310"/>
    </location>
</feature>
<sequence length="310" mass="33740">MRSNKQPPPVRQHRNGGLTTKIEHLESDPVAEANISPAPPMAAPGYGKRTAPGQAPRTREAFAHLPAREAYIASHLDRLPEGAAMDVKTLAKELPYGQQALGTALNALSQAGHLRRVRERVSKDRTQWVFRTYFSRTARDDAWWNRFLTGDVTPEQEAAASPPARSEAYDALAALGRADARLALSAADCAELEPLAAKWLSRGTSRAELIRTLTAGLPPDVHSPAALTRTRLTVKMPPERVMPMGSRLMECTSCRTPGRPEALSGGLCRACHGDHEATSRPPSVDVRDRAAAVRAASRAGRDKFLKGRKR</sequence>
<dbReference type="EMBL" id="BMVB01000026">
    <property type="protein sequence ID" value="GHC68750.1"/>
    <property type="molecule type" value="Genomic_DNA"/>
</dbReference>
<reference evidence="2" key="2">
    <citation type="submission" date="2020-09" db="EMBL/GenBank/DDBJ databases">
        <authorList>
            <person name="Sun Q."/>
            <person name="Ohkuma M."/>
        </authorList>
    </citation>
    <scope>NUCLEOTIDE SEQUENCE</scope>
    <source>
        <strain evidence="2">JCM 4633</strain>
    </source>
</reference>
<feature type="region of interest" description="Disordered" evidence="1">
    <location>
        <begin position="32"/>
        <end position="56"/>
    </location>
</feature>
<dbReference type="AlphaFoldDB" id="A0A918TZP4"/>